<dbReference type="Proteomes" id="UP001279734">
    <property type="component" value="Unassembled WGS sequence"/>
</dbReference>
<reference evidence="6" key="1">
    <citation type="submission" date="2023-05" db="EMBL/GenBank/DDBJ databases">
        <title>Nepenthes gracilis genome sequencing.</title>
        <authorList>
            <person name="Fukushima K."/>
        </authorList>
    </citation>
    <scope>NUCLEOTIDE SEQUENCE</scope>
    <source>
        <strain evidence="6">SING2019-196</strain>
    </source>
</reference>
<dbReference type="InterPro" id="IPR008271">
    <property type="entry name" value="Ser/Thr_kinase_AS"/>
</dbReference>
<gene>
    <name evidence="6" type="ORF">Nepgr_015330</name>
</gene>
<dbReference type="CDD" id="cd14066">
    <property type="entry name" value="STKc_IRAK"/>
    <property type="match status" value="1"/>
</dbReference>
<keyword evidence="4" id="KW-0472">Membrane</keyword>
<dbReference type="SUPFAM" id="SSF56112">
    <property type="entry name" value="Protein kinase-like (PK-like)"/>
    <property type="match status" value="1"/>
</dbReference>
<dbReference type="AlphaFoldDB" id="A0AAD3SMM1"/>
<dbReference type="InterPro" id="IPR000719">
    <property type="entry name" value="Prot_kinase_dom"/>
</dbReference>
<dbReference type="SMART" id="SM00220">
    <property type="entry name" value="S_TKc"/>
    <property type="match status" value="1"/>
</dbReference>
<dbReference type="Pfam" id="PF19160">
    <property type="entry name" value="SPARK"/>
    <property type="match status" value="1"/>
</dbReference>
<feature type="transmembrane region" description="Helical" evidence="4">
    <location>
        <begin position="364"/>
        <end position="387"/>
    </location>
</feature>
<dbReference type="FunFam" id="3.30.200.20:FF:000521">
    <property type="entry name" value="Protein kinase superfamily protein"/>
    <property type="match status" value="1"/>
</dbReference>
<sequence length="774" mass="86064">MSTHLDVLSQGTTMVDEEEDTTTSLVIGMASLEMEWPPATGFLERWLPLFICSLQYLCVRTKLKRLQKERASKGVPNSIKRVALAHCSRNNGVHFSNGQAHVGAVAFLSPTMMGMYGAVSILGSMAIFLEMQLSFVMAGCPLDLSGSNVTLLASICSNHDNRGKCCRYINAFVAVSNAHYANATGTLGVSSDMSEVCLSTISETFKLYGVPQNATAFCGFGTKIFVSYECKGRTTVGQMLQSPGFGDVAQNCKVSLLEENECKKCINSTIKYLHHNIEAEDNVTLNTCRDATFAALSSKSDNASVAEFASCFFRVSDVSTAVSRSPSYSIPPANPASPLVAASPSGLPFRVPFNGNQHPYRIKVITGAASAATVVFIMLLVVLISLIRRKSRELEDSEISVKLSMGAFPPSRPVQRIPEGPYSMCRKFSYKEIKKATNKFSTVIGRGEFGEMYKAQFSDGSVSVVKCISRGSEQAKDDFYREIEPLARLHHRHLVTLRGFCIKKQQRFLMYEFMEKGSLKDHLHSPSRAPLSWKTRIKIAIDVANALEYLHFCCDPPLCHRDIKSSNILLDENYAAKVADFGLVHASNKVYICSELINADIQRTPGYTDPEYVVTRELNENSDVYSYGVLLLELVTARQAIQDSENLVEWTREFMDSESRLPELVDPRLGDSFNYNQLETIMMIARWCTQNDGRARPSIKQVLRILYESTDPLQNEFIQVVEEEENQGSRRMRQRKIQSCDAIFHSGDGRYLASSSSTSRSYGSRTFLLENGSP</sequence>
<keyword evidence="3" id="KW-0067">ATP-binding</keyword>
<dbReference type="FunFam" id="1.10.510.10:FF:000381">
    <property type="entry name" value="Putative receptor-like protein kinase"/>
    <property type="match status" value="1"/>
</dbReference>
<dbReference type="PANTHER" id="PTHR47989">
    <property type="entry name" value="OS01G0750732 PROTEIN"/>
    <property type="match status" value="1"/>
</dbReference>
<dbReference type="GO" id="GO:0005524">
    <property type="term" value="F:ATP binding"/>
    <property type="evidence" value="ECO:0007669"/>
    <property type="project" value="UniProtKB-KW"/>
</dbReference>
<feature type="domain" description="Protein kinase" evidence="5">
    <location>
        <begin position="438"/>
        <end position="718"/>
    </location>
</feature>
<evidence type="ECO:0000259" key="5">
    <source>
        <dbReference type="PROSITE" id="PS50011"/>
    </source>
</evidence>
<feature type="transmembrane region" description="Helical" evidence="4">
    <location>
        <begin position="116"/>
        <end position="138"/>
    </location>
</feature>
<evidence type="ECO:0000256" key="3">
    <source>
        <dbReference type="ARBA" id="ARBA00022840"/>
    </source>
</evidence>
<dbReference type="GO" id="GO:0004674">
    <property type="term" value="F:protein serine/threonine kinase activity"/>
    <property type="evidence" value="ECO:0007669"/>
    <property type="project" value="UniProtKB-KW"/>
</dbReference>
<protein>
    <recommendedName>
        <fullName evidence="5">Protein kinase domain-containing protein</fullName>
    </recommendedName>
</protein>
<dbReference type="Pfam" id="PF00069">
    <property type="entry name" value="Pkinase"/>
    <property type="match status" value="1"/>
</dbReference>
<dbReference type="PANTHER" id="PTHR47989:SF36">
    <property type="entry name" value="PROTEIN KINASE DOMAIN-CONTAINING PROTEIN"/>
    <property type="match status" value="1"/>
</dbReference>
<evidence type="ECO:0000256" key="4">
    <source>
        <dbReference type="SAM" id="Phobius"/>
    </source>
</evidence>
<keyword evidence="4" id="KW-0812">Transmembrane</keyword>
<evidence type="ECO:0000256" key="2">
    <source>
        <dbReference type="ARBA" id="ARBA00022741"/>
    </source>
</evidence>
<dbReference type="PROSITE" id="PS00108">
    <property type="entry name" value="PROTEIN_KINASE_ST"/>
    <property type="match status" value="1"/>
</dbReference>
<proteinExistence type="predicted"/>
<dbReference type="Gene3D" id="1.10.510.10">
    <property type="entry name" value="Transferase(Phosphotransferase) domain 1"/>
    <property type="match status" value="1"/>
</dbReference>
<comment type="caution">
    <text evidence="6">The sequence shown here is derived from an EMBL/GenBank/DDBJ whole genome shotgun (WGS) entry which is preliminary data.</text>
</comment>
<dbReference type="PROSITE" id="PS50011">
    <property type="entry name" value="PROTEIN_KINASE_DOM"/>
    <property type="match status" value="1"/>
</dbReference>
<keyword evidence="1" id="KW-0418">Kinase</keyword>
<dbReference type="Gene3D" id="3.30.200.20">
    <property type="entry name" value="Phosphorylase Kinase, domain 1"/>
    <property type="match status" value="1"/>
</dbReference>
<dbReference type="InterPro" id="IPR011009">
    <property type="entry name" value="Kinase-like_dom_sf"/>
</dbReference>
<keyword evidence="1" id="KW-0808">Transferase</keyword>
<evidence type="ECO:0000313" key="7">
    <source>
        <dbReference type="Proteomes" id="UP001279734"/>
    </source>
</evidence>
<name>A0AAD3SMM1_NEPGR</name>
<dbReference type="InterPro" id="IPR043891">
    <property type="entry name" value="SPARK"/>
</dbReference>
<keyword evidence="2" id="KW-0547">Nucleotide-binding</keyword>
<accession>A0AAD3SMM1</accession>
<keyword evidence="1" id="KW-0723">Serine/threonine-protein kinase</keyword>
<keyword evidence="7" id="KW-1185">Reference proteome</keyword>
<organism evidence="6 7">
    <name type="scientific">Nepenthes gracilis</name>
    <name type="common">Slender pitcher plant</name>
    <dbReference type="NCBI Taxonomy" id="150966"/>
    <lineage>
        <taxon>Eukaryota</taxon>
        <taxon>Viridiplantae</taxon>
        <taxon>Streptophyta</taxon>
        <taxon>Embryophyta</taxon>
        <taxon>Tracheophyta</taxon>
        <taxon>Spermatophyta</taxon>
        <taxon>Magnoliopsida</taxon>
        <taxon>eudicotyledons</taxon>
        <taxon>Gunneridae</taxon>
        <taxon>Pentapetalae</taxon>
        <taxon>Caryophyllales</taxon>
        <taxon>Nepenthaceae</taxon>
        <taxon>Nepenthes</taxon>
    </lineage>
</organism>
<dbReference type="EMBL" id="BSYO01000013">
    <property type="protein sequence ID" value="GMH13489.1"/>
    <property type="molecule type" value="Genomic_DNA"/>
</dbReference>
<evidence type="ECO:0000256" key="1">
    <source>
        <dbReference type="ARBA" id="ARBA00022527"/>
    </source>
</evidence>
<keyword evidence="4" id="KW-1133">Transmembrane helix</keyword>
<evidence type="ECO:0000313" key="6">
    <source>
        <dbReference type="EMBL" id="GMH13489.1"/>
    </source>
</evidence>